<dbReference type="GO" id="GO:0030246">
    <property type="term" value="F:carbohydrate binding"/>
    <property type="evidence" value="ECO:0007669"/>
    <property type="project" value="InterPro"/>
</dbReference>
<sequence>MKKISSVLLFACVFMLVCSFSTDKPAVYSVKKLKGALKIDANWDKAQWKKVKEIPISNFMGDIPAFRPVVSGKMMYDNDNLYLIYKVEDRHVRIQMDKFNSSVSTDACVEFFFSPDMEWPLRYFNLEINAGGTALMAYHKDGKRINLSENDFKIVEIAHTLPKKLDKEISAPVTWYLEFKLPLELLKKYANITQPKKGVNWKANFYKTSSRSSNPHYLTWAVVQNPKPQFHLPQFFGTINFK</sequence>
<name>A0A1G9SLX2_9SPHI</name>
<accession>A0A1G9SLX2</accession>
<feature type="domain" description="Carbohydrate-binding" evidence="2">
    <location>
        <begin position="47"/>
        <end position="241"/>
    </location>
</feature>
<feature type="chain" id="PRO_5011432900" evidence="1">
    <location>
        <begin position="24"/>
        <end position="242"/>
    </location>
</feature>
<keyword evidence="1" id="KW-0732">Signal</keyword>
<gene>
    <name evidence="3" type="ORF">SAMN05421813_110115</name>
</gene>
<dbReference type="GO" id="GO:0016052">
    <property type="term" value="P:carbohydrate catabolic process"/>
    <property type="evidence" value="ECO:0007669"/>
    <property type="project" value="InterPro"/>
</dbReference>
<keyword evidence="4" id="KW-1185">Reference proteome</keyword>
<dbReference type="Proteomes" id="UP000199226">
    <property type="component" value="Unassembled WGS sequence"/>
</dbReference>
<dbReference type="EMBL" id="FNHH01000010">
    <property type="protein sequence ID" value="SDM36476.1"/>
    <property type="molecule type" value="Genomic_DNA"/>
</dbReference>
<feature type="signal peptide" evidence="1">
    <location>
        <begin position="1"/>
        <end position="23"/>
    </location>
</feature>
<dbReference type="OrthoDB" id="9801646at2"/>
<protein>
    <submittedName>
        <fullName evidence="3">Carbohydrate-binding family 9</fullName>
    </submittedName>
</protein>
<evidence type="ECO:0000259" key="2">
    <source>
        <dbReference type="Pfam" id="PF16011"/>
    </source>
</evidence>
<evidence type="ECO:0000313" key="4">
    <source>
        <dbReference type="Proteomes" id="UP000199226"/>
    </source>
</evidence>
<dbReference type="SUPFAM" id="SSF49344">
    <property type="entry name" value="CBD9-like"/>
    <property type="match status" value="1"/>
</dbReference>
<reference evidence="4" key="1">
    <citation type="submission" date="2016-10" db="EMBL/GenBank/DDBJ databases">
        <authorList>
            <person name="Varghese N."/>
            <person name="Submissions S."/>
        </authorList>
    </citation>
    <scope>NUCLEOTIDE SEQUENCE [LARGE SCALE GENOMIC DNA]</scope>
    <source>
        <strain evidence="4">DSM 24536</strain>
    </source>
</reference>
<dbReference type="CDD" id="cd09620">
    <property type="entry name" value="CBM9_like_3"/>
    <property type="match status" value="1"/>
</dbReference>
<evidence type="ECO:0000313" key="3">
    <source>
        <dbReference type="EMBL" id="SDM36476.1"/>
    </source>
</evidence>
<proteinExistence type="predicted"/>
<evidence type="ECO:0000256" key="1">
    <source>
        <dbReference type="SAM" id="SignalP"/>
    </source>
</evidence>
<dbReference type="Gene3D" id="2.60.40.1190">
    <property type="match status" value="1"/>
</dbReference>
<dbReference type="RefSeq" id="WP_090704158.1">
    <property type="nucleotide sequence ID" value="NZ_FNHH01000010.1"/>
</dbReference>
<dbReference type="AlphaFoldDB" id="A0A1G9SLX2"/>
<dbReference type="InterPro" id="IPR010502">
    <property type="entry name" value="Carb-bd_dom_fam9"/>
</dbReference>
<organism evidence="3 4">
    <name type="scientific">Daejeonella rubra</name>
    <dbReference type="NCBI Taxonomy" id="990371"/>
    <lineage>
        <taxon>Bacteria</taxon>
        <taxon>Pseudomonadati</taxon>
        <taxon>Bacteroidota</taxon>
        <taxon>Sphingobacteriia</taxon>
        <taxon>Sphingobacteriales</taxon>
        <taxon>Sphingobacteriaceae</taxon>
        <taxon>Daejeonella</taxon>
    </lineage>
</organism>
<dbReference type="GO" id="GO:0004553">
    <property type="term" value="F:hydrolase activity, hydrolyzing O-glycosyl compounds"/>
    <property type="evidence" value="ECO:0007669"/>
    <property type="project" value="InterPro"/>
</dbReference>
<dbReference type="STRING" id="990371.SAMN05421813_110115"/>
<dbReference type="Pfam" id="PF16011">
    <property type="entry name" value="CBM9_2"/>
    <property type="match status" value="1"/>
</dbReference>